<dbReference type="EMBL" id="JAPDRP010000029">
    <property type="protein sequence ID" value="KAJ9634908.1"/>
    <property type="molecule type" value="Genomic_DNA"/>
</dbReference>
<gene>
    <name evidence="1" type="ORF">H2199_008772</name>
</gene>
<accession>A0ACC2YHU7</accession>
<dbReference type="Proteomes" id="UP001172680">
    <property type="component" value="Unassembled WGS sequence"/>
</dbReference>
<organism evidence="1 2">
    <name type="scientific">Coniosporium tulheliwenetii</name>
    <dbReference type="NCBI Taxonomy" id="3383036"/>
    <lineage>
        <taxon>Eukaryota</taxon>
        <taxon>Fungi</taxon>
        <taxon>Dikarya</taxon>
        <taxon>Ascomycota</taxon>
        <taxon>Pezizomycotina</taxon>
        <taxon>Dothideomycetes</taxon>
        <taxon>Dothideomycetes incertae sedis</taxon>
        <taxon>Coniosporium</taxon>
    </lineage>
</organism>
<comment type="caution">
    <text evidence="1">The sequence shown here is derived from an EMBL/GenBank/DDBJ whole genome shotgun (WGS) entry which is preliminary data.</text>
</comment>
<evidence type="ECO:0000313" key="1">
    <source>
        <dbReference type="EMBL" id="KAJ9634908.1"/>
    </source>
</evidence>
<proteinExistence type="predicted"/>
<protein>
    <submittedName>
        <fullName evidence="1">Uncharacterized protein</fullName>
    </submittedName>
</protein>
<sequence>MAAAPVIPIRAGRRSQNKPSRPPHRRTWSAKEGDGRLLRISSDPDRETVTDPDPDPASDTRSESESGSESYSNPDTNPDVALDSDSEGELLRERIAFHKGAGRAKSRRSDWSKKLVAREVEHWQDFCRKIKADPDKTLSKCEAETIKAYLEERVVKFRIKKESSIKAYWKRLSCAYIDLAGHRMDNGTELDIRDWIPTYLTPTYKLDTSEKDKLAMYVQGLYVIIHAHWVEDTKALHGRLRVEISLLLLLSAATTTRPGTLVESGSAKGSNKALSYEHISIMKVRDVKDSNRTTTVAMVSLVHIKNSGGKGRREGKQPIFRNVERTPDGIRVSDSKALPYHKYRDHFVYLGRFAGFEHLLELYQVRRASGRNINSVLTPEERNQPMGHHGSTYEQFYMPDLIERDFQSIYFGTPPQDALIRSAARMGLSRDKRAPRELTEEQKLEVNNDPELVKLRKKRERCKEKIRDRGYYSIEVAKGTHLHTRYEEIKRKINNMTNTLRRKRLDQAILDFHDSIDTIEIDRQLNRISAFGVKRGLSDSGNAGAQKRQRSLKEEFNNTSGVREPQDKTRIITPIKDEDVEIIQTPYPMVFTDPVCLICIGDEQLSKDRQTRPFARKSTLQRHIRIHVQEGRFEREFESMQLASMIRGLQVQEEKDAALDGRKHLLPERVRVIDALFTFAPSSPEEERERRVEAINALVALGHVQEGYRRPVSRQKRLTLSKVPKLPDPLPLECKPT</sequence>
<keyword evidence="2" id="KW-1185">Reference proteome</keyword>
<reference evidence="1" key="1">
    <citation type="submission" date="2022-10" db="EMBL/GenBank/DDBJ databases">
        <title>Culturing micro-colonial fungi from biological soil crusts in the Mojave desert and describing Neophaeococcomyces mojavensis, and introducing the new genera and species Taxawa tesnikishii.</title>
        <authorList>
            <person name="Kurbessoian T."/>
            <person name="Stajich J.E."/>
        </authorList>
    </citation>
    <scope>NUCLEOTIDE SEQUENCE</scope>
    <source>
        <strain evidence="1">JES_115</strain>
    </source>
</reference>
<evidence type="ECO:0000313" key="2">
    <source>
        <dbReference type="Proteomes" id="UP001172680"/>
    </source>
</evidence>
<name>A0ACC2YHU7_9PEZI</name>